<evidence type="ECO:0000313" key="7">
    <source>
        <dbReference type="EMBL" id="CAF4647277.1"/>
    </source>
</evidence>
<dbReference type="InterPro" id="IPR002347">
    <property type="entry name" value="SDR_fam"/>
</dbReference>
<dbReference type="PANTHER" id="PTHR42879:SF2">
    <property type="entry name" value="3-OXOACYL-[ACYL-CARRIER-PROTEIN] REDUCTASE FABG"/>
    <property type="match status" value="1"/>
</dbReference>
<evidence type="ECO:0000313" key="8">
    <source>
        <dbReference type="Proteomes" id="UP000663825"/>
    </source>
</evidence>
<dbReference type="EMBL" id="CAJOBP010000680">
    <property type="protein sequence ID" value="CAF4208593.1"/>
    <property type="molecule type" value="Genomic_DNA"/>
</dbReference>
<accession>A0A817K0W4</accession>
<dbReference type="EC" id="1.1.1.100" evidence="2"/>
<keyword evidence="9" id="KW-1185">Reference proteome</keyword>
<evidence type="ECO:0000256" key="2">
    <source>
        <dbReference type="ARBA" id="ARBA00012948"/>
    </source>
</evidence>
<dbReference type="Pfam" id="PF00106">
    <property type="entry name" value="adh_short"/>
    <property type="match status" value="1"/>
</dbReference>
<dbReference type="InterPro" id="IPR050259">
    <property type="entry name" value="SDR"/>
</dbReference>
<evidence type="ECO:0000256" key="3">
    <source>
        <dbReference type="ARBA" id="ARBA00048508"/>
    </source>
</evidence>
<comment type="catalytic activity">
    <reaction evidence="3">
        <text>a (3R)-hydroxyacyl-[ACP] + NADP(+) = a 3-oxoacyl-[ACP] + NADPH + H(+)</text>
        <dbReference type="Rhea" id="RHEA:17397"/>
        <dbReference type="Rhea" id="RHEA-COMP:9916"/>
        <dbReference type="Rhea" id="RHEA-COMP:9945"/>
        <dbReference type="ChEBI" id="CHEBI:15378"/>
        <dbReference type="ChEBI" id="CHEBI:57783"/>
        <dbReference type="ChEBI" id="CHEBI:58349"/>
        <dbReference type="ChEBI" id="CHEBI:78776"/>
        <dbReference type="ChEBI" id="CHEBI:78827"/>
        <dbReference type="EC" id="1.1.1.100"/>
    </reaction>
</comment>
<evidence type="ECO:0000313" key="5">
    <source>
        <dbReference type="EMBL" id="CAF3396726.1"/>
    </source>
</evidence>
<dbReference type="EMBL" id="CAJNYT010001131">
    <property type="protein sequence ID" value="CAF3396726.1"/>
    <property type="molecule type" value="Genomic_DNA"/>
</dbReference>
<dbReference type="OrthoDB" id="417891at2759"/>
<dbReference type="Proteomes" id="UP000663872">
    <property type="component" value="Unassembled WGS sequence"/>
</dbReference>
<dbReference type="Proteomes" id="UP000663873">
    <property type="component" value="Unassembled WGS sequence"/>
</dbReference>
<sequence length="188" mass="22149">MKRITALIISSLNGFSLNIVRKLAEQGYNIALNENQNDDNIIETIQKEHKQCRTMYVPDSIKNEIDIHNLVEQISKQFRHIDIVIIHHECKRHYTASIDEFPTENWREAFDYNLIITFALVKTLWPHMKRQHSGNIKTSLFEQYDHIKTLADLILFLSSDQARSITGQSIPWCLTQFYFNVDERLICQ</sequence>
<dbReference type="Proteomes" id="UP000663825">
    <property type="component" value="Unassembled WGS sequence"/>
</dbReference>
<dbReference type="EMBL" id="CAJOBR010001953">
    <property type="protein sequence ID" value="CAF4647277.1"/>
    <property type="molecule type" value="Genomic_DNA"/>
</dbReference>
<dbReference type="InterPro" id="IPR036291">
    <property type="entry name" value="NAD(P)-bd_dom_sf"/>
</dbReference>
<gene>
    <name evidence="5" type="ORF">GRG538_LOCUS9628</name>
    <name evidence="7" type="ORF">QYT958_LOCUS14562</name>
    <name evidence="4" type="ORF">TIS948_LOCUS275</name>
    <name evidence="6" type="ORF">UJA718_LOCUS6997</name>
</gene>
<dbReference type="CDD" id="cd05233">
    <property type="entry name" value="SDR_c"/>
    <property type="match status" value="1"/>
</dbReference>
<evidence type="ECO:0000313" key="9">
    <source>
        <dbReference type="Proteomes" id="UP000663873"/>
    </source>
</evidence>
<protein>
    <recommendedName>
        <fullName evidence="2">3-oxoacyl-[acyl-carrier-protein] reductase</fullName>
        <ecNumber evidence="2">1.1.1.100</ecNumber>
    </recommendedName>
</protein>
<proteinExistence type="inferred from homology"/>
<reference evidence="4" key="1">
    <citation type="submission" date="2021-02" db="EMBL/GenBank/DDBJ databases">
        <authorList>
            <person name="Nowell W R."/>
        </authorList>
    </citation>
    <scope>NUCLEOTIDE SEQUENCE</scope>
</reference>
<evidence type="ECO:0000313" key="6">
    <source>
        <dbReference type="EMBL" id="CAF4208593.1"/>
    </source>
</evidence>
<comment type="similarity">
    <text evidence="1">Belongs to the short-chain dehydrogenases/reductases (SDR) family.</text>
</comment>
<dbReference type="Gene3D" id="3.40.50.720">
    <property type="entry name" value="NAD(P)-binding Rossmann-like Domain"/>
    <property type="match status" value="1"/>
</dbReference>
<evidence type="ECO:0000256" key="1">
    <source>
        <dbReference type="ARBA" id="ARBA00006484"/>
    </source>
</evidence>
<organism evidence="4 8">
    <name type="scientific">Rotaria socialis</name>
    <dbReference type="NCBI Taxonomy" id="392032"/>
    <lineage>
        <taxon>Eukaryota</taxon>
        <taxon>Metazoa</taxon>
        <taxon>Spiralia</taxon>
        <taxon>Gnathifera</taxon>
        <taxon>Rotifera</taxon>
        <taxon>Eurotatoria</taxon>
        <taxon>Bdelloidea</taxon>
        <taxon>Philodinida</taxon>
        <taxon>Philodinidae</taxon>
        <taxon>Rotaria</taxon>
    </lineage>
</organism>
<dbReference type="EMBL" id="CAJNXB010000007">
    <property type="protein sequence ID" value="CAF2977801.1"/>
    <property type="molecule type" value="Genomic_DNA"/>
</dbReference>
<dbReference type="SUPFAM" id="SSF51735">
    <property type="entry name" value="NAD(P)-binding Rossmann-fold domains"/>
    <property type="match status" value="1"/>
</dbReference>
<dbReference type="PANTHER" id="PTHR42879">
    <property type="entry name" value="3-OXOACYL-(ACYL-CARRIER-PROTEIN) REDUCTASE"/>
    <property type="match status" value="1"/>
</dbReference>
<evidence type="ECO:0000313" key="4">
    <source>
        <dbReference type="EMBL" id="CAF2977801.1"/>
    </source>
</evidence>
<dbReference type="Proteomes" id="UP000663848">
    <property type="component" value="Unassembled WGS sequence"/>
</dbReference>
<dbReference type="GO" id="GO:0004316">
    <property type="term" value="F:3-oxoacyl-[acyl-carrier-protein] reductase (NADPH) activity"/>
    <property type="evidence" value="ECO:0007669"/>
    <property type="project" value="UniProtKB-EC"/>
</dbReference>
<name>A0A817K0W4_9BILA</name>
<comment type="caution">
    <text evidence="4">The sequence shown here is derived from an EMBL/GenBank/DDBJ whole genome shotgun (WGS) entry which is preliminary data.</text>
</comment>
<dbReference type="AlphaFoldDB" id="A0A817K0W4"/>